<proteinExistence type="predicted"/>
<sequence>MKEKKSNLGIVVAGLLIGIFIAAMDNTIVATAMGSIVADLGGLDMFVCFWHLLGCGVHCRYCIHPDFHSRGSGRFGHEFRAAAASDGAWNDSFRPIGRLFVQ</sequence>
<dbReference type="EMBL" id="FORR01000018">
    <property type="protein sequence ID" value="SFJ71449.1"/>
    <property type="molecule type" value="Genomic_DNA"/>
</dbReference>
<accession>A0A1I3TM34</accession>
<organism evidence="1 2">
    <name type="scientific">Thermoflavimicrobium dichotomicum</name>
    <dbReference type="NCBI Taxonomy" id="46223"/>
    <lineage>
        <taxon>Bacteria</taxon>
        <taxon>Bacillati</taxon>
        <taxon>Bacillota</taxon>
        <taxon>Bacilli</taxon>
        <taxon>Bacillales</taxon>
        <taxon>Thermoactinomycetaceae</taxon>
        <taxon>Thermoflavimicrobium</taxon>
    </lineage>
</organism>
<dbReference type="STRING" id="46223.SAMN05421852_11843"/>
<name>A0A1I3TM34_9BACL</name>
<protein>
    <submittedName>
        <fullName evidence="1">Uncharacterized protein</fullName>
    </submittedName>
</protein>
<keyword evidence="2" id="KW-1185">Reference proteome</keyword>
<evidence type="ECO:0000313" key="1">
    <source>
        <dbReference type="EMBL" id="SFJ71449.1"/>
    </source>
</evidence>
<dbReference type="AlphaFoldDB" id="A0A1I3TM34"/>
<dbReference type="Proteomes" id="UP000199545">
    <property type="component" value="Unassembled WGS sequence"/>
</dbReference>
<gene>
    <name evidence="1" type="ORF">SAMN05421852_11843</name>
</gene>
<evidence type="ECO:0000313" key="2">
    <source>
        <dbReference type="Proteomes" id="UP000199545"/>
    </source>
</evidence>
<reference evidence="1 2" key="1">
    <citation type="submission" date="2016-10" db="EMBL/GenBank/DDBJ databases">
        <authorList>
            <person name="de Groot N.N."/>
        </authorList>
    </citation>
    <scope>NUCLEOTIDE SEQUENCE [LARGE SCALE GENOMIC DNA]</scope>
    <source>
        <strain evidence="1 2">DSM 44778</strain>
    </source>
</reference>